<protein>
    <recommendedName>
        <fullName evidence="4">SWIM-type domain-containing protein</fullName>
    </recommendedName>
</protein>
<evidence type="ECO:0000313" key="3">
    <source>
        <dbReference type="Proteomes" id="UP000078561"/>
    </source>
</evidence>
<keyword evidence="3" id="KW-1185">Reference proteome</keyword>
<dbReference type="Proteomes" id="UP000078561">
    <property type="component" value="Unassembled WGS sequence"/>
</dbReference>
<name>A0A163M0H7_ABSGL</name>
<evidence type="ECO:0000256" key="1">
    <source>
        <dbReference type="SAM" id="MobiDB-lite"/>
    </source>
</evidence>
<feature type="region of interest" description="Disordered" evidence="1">
    <location>
        <begin position="113"/>
        <end position="182"/>
    </location>
</feature>
<evidence type="ECO:0008006" key="4">
    <source>
        <dbReference type="Google" id="ProtNLM"/>
    </source>
</evidence>
<dbReference type="OrthoDB" id="2441661at2759"/>
<gene>
    <name evidence="2" type="primary">ABSGL_05773.1 scaffold 7482</name>
</gene>
<sequence length="298" mass="33549">MTLLANNICRFAFNKIKDELTELKGVKFGDTCACPNLVNYKLPCRHRIPDDDSCLALSLIDPRWLLFPENADKKGKTNSLLPDIILLYCDMYDIETTNNIQDDKTVIILDDDDENDDTDAAAQPDAQPDDGDSDSCYSTLDITDLRSSSPNTTDCPDINPGKDGKERTDTTSITTSDTTSNANATVNATTNKFKSDNPKDCGYNDNDSIVRRQLLDNAYQHINDIYTMLNSDITDQQVSNIADHLKVVLVSARNDQTLLGRRNRLLCQPRRKVDLLRQSVNSSVSNTWISLQRKRQRY</sequence>
<dbReference type="AlphaFoldDB" id="A0A163M0H7"/>
<feature type="compositionally biased region" description="Polar residues" evidence="1">
    <location>
        <begin position="136"/>
        <end position="154"/>
    </location>
</feature>
<accession>A0A163M0H7</accession>
<organism evidence="2">
    <name type="scientific">Absidia glauca</name>
    <name type="common">Pin mould</name>
    <dbReference type="NCBI Taxonomy" id="4829"/>
    <lineage>
        <taxon>Eukaryota</taxon>
        <taxon>Fungi</taxon>
        <taxon>Fungi incertae sedis</taxon>
        <taxon>Mucoromycota</taxon>
        <taxon>Mucoromycotina</taxon>
        <taxon>Mucoromycetes</taxon>
        <taxon>Mucorales</taxon>
        <taxon>Cunninghamellaceae</taxon>
        <taxon>Absidia</taxon>
    </lineage>
</organism>
<evidence type="ECO:0000313" key="2">
    <source>
        <dbReference type="EMBL" id="SAM00098.1"/>
    </source>
</evidence>
<feature type="compositionally biased region" description="Basic and acidic residues" evidence="1">
    <location>
        <begin position="160"/>
        <end position="169"/>
    </location>
</feature>
<dbReference type="InParanoid" id="A0A163M0H7"/>
<reference evidence="2" key="1">
    <citation type="submission" date="2016-04" db="EMBL/GenBank/DDBJ databases">
        <authorList>
            <person name="Evans L.H."/>
            <person name="Alamgir A."/>
            <person name="Owens N."/>
            <person name="Weber N.D."/>
            <person name="Virtaneva K."/>
            <person name="Barbian K."/>
            <person name="Babar A."/>
            <person name="Rosenke K."/>
        </authorList>
    </citation>
    <scope>NUCLEOTIDE SEQUENCE [LARGE SCALE GENOMIC DNA]</scope>
    <source>
        <strain evidence="2">CBS 101.48</strain>
    </source>
</reference>
<proteinExistence type="predicted"/>
<feature type="compositionally biased region" description="Low complexity" evidence="1">
    <location>
        <begin position="170"/>
        <end position="182"/>
    </location>
</feature>
<dbReference type="EMBL" id="LT553140">
    <property type="protein sequence ID" value="SAM00098.1"/>
    <property type="molecule type" value="Genomic_DNA"/>
</dbReference>